<feature type="domain" description="HTH deoR-type" evidence="3">
    <location>
        <begin position="2"/>
        <end position="67"/>
    </location>
</feature>
<dbReference type="InterPro" id="IPR051534">
    <property type="entry name" value="CBASS_pafABC_assoc_protein"/>
</dbReference>
<keyword evidence="1" id="KW-0805">Transcription regulation</keyword>
<keyword evidence="2" id="KW-0804">Transcription</keyword>
<dbReference type="Pfam" id="PF13280">
    <property type="entry name" value="WYL"/>
    <property type="match status" value="1"/>
</dbReference>
<dbReference type="InterPro" id="IPR001034">
    <property type="entry name" value="DeoR_HTH"/>
</dbReference>
<dbReference type="PROSITE" id="PS51000">
    <property type="entry name" value="HTH_DEOR_2"/>
    <property type="match status" value="1"/>
</dbReference>
<evidence type="ECO:0000259" key="3">
    <source>
        <dbReference type="PROSITE" id="PS51000"/>
    </source>
</evidence>
<dbReference type="SUPFAM" id="SSF46785">
    <property type="entry name" value="Winged helix' DNA-binding domain"/>
    <property type="match status" value="1"/>
</dbReference>
<evidence type="ECO:0000256" key="1">
    <source>
        <dbReference type="ARBA" id="ARBA00023015"/>
    </source>
</evidence>
<dbReference type="EMBL" id="JABEND010000008">
    <property type="protein sequence ID" value="NNG36867.1"/>
    <property type="molecule type" value="Genomic_DNA"/>
</dbReference>
<dbReference type="PROSITE" id="PS52050">
    <property type="entry name" value="WYL"/>
    <property type="match status" value="1"/>
</dbReference>
<keyword evidence="5" id="KW-1185">Reference proteome</keyword>
<dbReference type="PIRSF" id="PIRSF016838">
    <property type="entry name" value="PafC"/>
    <property type="match status" value="1"/>
</dbReference>
<dbReference type="AlphaFoldDB" id="A0A849AA80"/>
<dbReference type="Pfam" id="PF25583">
    <property type="entry name" value="WCX"/>
    <property type="match status" value="1"/>
</dbReference>
<dbReference type="InterPro" id="IPR057727">
    <property type="entry name" value="WCX_dom"/>
</dbReference>
<sequence length="337" mass="35469">MRADRLIATVLLLQARTRVTAAELARELEVSVATARRDLAALSAAGVPVYPQPGRGGGWQLVGGARTDLTGLTESQARQLFLLLGPAAAGRPDATAALAKLHQALPASFRAGAAAAGLAVLVDPAGWGEQRAGRPEIVATLEQSVIDRAELRLRYRPRQGSAEVSSGDDVAVVRPLAVVSKGDSWYLLAERGERREPGPGDRNPAETRTYRIDRIRSATRTGEHFTAPEPAEVRAAWSTAVAQVEAIRGTVAATVTVPAALVPVLRKLFGRHFTLEPADQPRQPPSAALHAVVTAHTVTGLAEQLAGFGSTIEVTAPAAVRAELARIGAELLARYSG</sequence>
<organism evidence="4 5">
    <name type="scientific">Nakamurella aerolata</name>
    <dbReference type="NCBI Taxonomy" id="1656892"/>
    <lineage>
        <taxon>Bacteria</taxon>
        <taxon>Bacillati</taxon>
        <taxon>Actinomycetota</taxon>
        <taxon>Actinomycetes</taxon>
        <taxon>Nakamurellales</taxon>
        <taxon>Nakamurellaceae</taxon>
        <taxon>Nakamurella</taxon>
    </lineage>
</organism>
<dbReference type="Proteomes" id="UP000562984">
    <property type="component" value="Unassembled WGS sequence"/>
</dbReference>
<protein>
    <submittedName>
        <fullName evidence="4">WYL domain-containing protein</fullName>
    </submittedName>
</protein>
<accession>A0A849AA80</accession>
<evidence type="ECO:0000256" key="2">
    <source>
        <dbReference type="ARBA" id="ARBA00023163"/>
    </source>
</evidence>
<dbReference type="PANTHER" id="PTHR34580:SF1">
    <property type="entry name" value="PROTEIN PAFC"/>
    <property type="match status" value="1"/>
</dbReference>
<dbReference type="InterPro" id="IPR026881">
    <property type="entry name" value="WYL_dom"/>
</dbReference>
<dbReference type="InterPro" id="IPR036390">
    <property type="entry name" value="WH_DNA-bd_sf"/>
</dbReference>
<dbReference type="Gene3D" id="1.10.10.10">
    <property type="entry name" value="Winged helix-like DNA-binding domain superfamily/Winged helix DNA-binding domain"/>
    <property type="match status" value="1"/>
</dbReference>
<proteinExistence type="predicted"/>
<dbReference type="InterPro" id="IPR028349">
    <property type="entry name" value="PafC-like"/>
</dbReference>
<dbReference type="RefSeq" id="WP_171200550.1">
    <property type="nucleotide sequence ID" value="NZ_JABEND010000008.1"/>
</dbReference>
<dbReference type="PANTHER" id="PTHR34580">
    <property type="match status" value="1"/>
</dbReference>
<evidence type="ECO:0000313" key="5">
    <source>
        <dbReference type="Proteomes" id="UP000562984"/>
    </source>
</evidence>
<gene>
    <name evidence="4" type="ORF">HKD39_14335</name>
</gene>
<dbReference type="InterPro" id="IPR013196">
    <property type="entry name" value="HTH_11"/>
</dbReference>
<dbReference type="InterPro" id="IPR036388">
    <property type="entry name" value="WH-like_DNA-bd_sf"/>
</dbReference>
<name>A0A849AA80_9ACTN</name>
<evidence type="ECO:0000313" key="4">
    <source>
        <dbReference type="EMBL" id="NNG36867.1"/>
    </source>
</evidence>
<dbReference type="GO" id="GO:0003700">
    <property type="term" value="F:DNA-binding transcription factor activity"/>
    <property type="evidence" value="ECO:0007669"/>
    <property type="project" value="InterPro"/>
</dbReference>
<reference evidence="4 5" key="1">
    <citation type="submission" date="2020-05" db="EMBL/GenBank/DDBJ databases">
        <title>Nakamurella sp. DB0629 isolated from air conditioner.</title>
        <authorList>
            <person name="Kim D.H."/>
            <person name="Kim D.-U."/>
        </authorList>
    </citation>
    <scope>NUCLEOTIDE SEQUENCE [LARGE SCALE GENOMIC DNA]</scope>
    <source>
        <strain evidence="4 5">DB0629</strain>
    </source>
</reference>
<comment type="caution">
    <text evidence="4">The sequence shown here is derived from an EMBL/GenBank/DDBJ whole genome shotgun (WGS) entry which is preliminary data.</text>
</comment>
<dbReference type="Pfam" id="PF08279">
    <property type="entry name" value="HTH_11"/>
    <property type="match status" value="1"/>
</dbReference>